<dbReference type="KEGG" id="sre:PTSG_01294"/>
<dbReference type="InParanoid" id="F2TZX6"/>
<evidence type="ECO:0000313" key="1">
    <source>
        <dbReference type="EMBL" id="EGD80704.1"/>
    </source>
</evidence>
<reference evidence="1" key="1">
    <citation type="submission" date="2009-08" db="EMBL/GenBank/DDBJ databases">
        <title>Annotation of Salpingoeca rosetta.</title>
        <authorList>
            <consortium name="The Broad Institute Genome Sequencing Platform"/>
            <person name="Russ C."/>
            <person name="Cuomo C."/>
            <person name="Burger G."/>
            <person name="Gray M.W."/>
            <person name="Holland P.W.H."/>
            <person name="King N."/>
            <person name="Lang F.B.F."/>
            <person name="Roger A.J."/>
            <person name="Ruiz-Trillo I."/>
            <person name="Young S.K."/>
            <person name="Zeng Q."/>
            <person name="Gargeya S."/>
            <person name="Alvarado L."/>
            <person name="Berlin A."/>
            <person name="Chapman S.B."/>
            <person name="Chen Z."/>
            <person name="Freedman E."/>
            <person name="Gellesch M."/>
            <person name="Goldberg J."/>
            <person name="Griggs A."/>
            <person name="Gujja S."/>
            <person name="Heilman E."/>
            <person name="Heiman D."/>
            <person name="Howarth C."/>
            <person name="Mehta T."/>
            <person name="Neiman D."/>
            <person name="Pearson M."/>
            <person name="Roberts A."/>
            <person name="Saif S."/>
            <person name="Shea T."/>
            <person name="Shenoy N."/>
            <person name="Sisk P."/>
            <person name="Stolte C."/>
            <person name="Sykes S."/>
            <person name="White J."/>
            <person name="Yandava C."/>
            <person name="Haas B."/>
            <person name="Nusbaum C."/>
            <person name="Birren B."/>
        </authorList>
    </citation>
    <scope>NUCLEOTIDE SEQUENCE [LARGE SCALE GENOMIC DNA]</scope>
    <source>
        <strain evidence="1">ATCC 50818</strain>
    </source>
</reference>
<dbReference type="Proteomes" id="UP000007799">
    <property type="component" value="Unassembled WGS sequence"/>
</dbReference>
<organism evidence="2">
    <name type="scientific">Salpingoeca rosetta (strain ATCC 50818 / BSB-021)</name>
    <dbReference type="NCBI Taxonomy" id="946362"/>
    <lineage>
        <taxon>Eukaryota</taxon>
        <taxon>Choanoflagellata</taxon>
        <taxon>Craspedida</taxon>
        <taxon>Salpingoecidae</taxon>
        <taxon>Salpingoeca</taxon>
    </lineage>
</organism>
<keyword evidence="2" id="KW-1185">Reference proteome</keyword>
<dbReference type="AlphaFoldDB" id="F2TZX6"/>
<name>F2TZX6_SALR5</name>
<protein>
    <submittedName>
        <fullName evidence="1">Uncharacterized protein</fullName>
    </submittedName>
</protein>
<dbReference type="EMBL" id="GL832958">
    <property type="protein sequence ID" value="EGD80704.1"/>
    <property type="molecule type" value="Genomic_DNA"/>
</dbReference>
<proteinExistence type="predicted"/>
<accession>F2TZX6</accession>
<dbReference type="GeneID" id="16077861"/>
<evidence type="ECO:0000313" key="2">
    <source>
        <dbReference type="Proteomes" id="UP000007799"/>
    </source>
</evidence>
<gene>
    <name evidence="1" type="ORF">PTSG_01294</name>
</gene>
<dbReference type="RefSeq" id="XP_004997265.1">
    <property type="nucleotide sequence ID" value="XM_004997208.1"/>
</dbReference>
<sequence length="137" mass="15764">MQGTVWALVAERLVTAAASQAPLEDDFEKQPLDEASFHPGIEDVRSDHARTFFNLMLTCRELYHDLPWAVPRCVAVLLILNDYEFDSPDQLQHVRCLVLRCCCTTDERWHWPDLVLVDCPPEHVTRVLLAGRKQLKP</sequence>